<dbReference type="InterPro" id="IPR049349">
    <property type="entry name" value="DUF2264_N"/>
</dbReference>
<dbReference type="Pfam" id="PF10022">
    <property type="entry name" value="DUF2264"/>
    <property type="match status" value="1"/>
</dbReference>
<organism evidence="2 3">
    <name type="scientific">Cutibacterium avidum</name>
    <dbReference type="NCBI Taxonomy" id="33010"/>
    <lineage>
        <taxon>Bacteria</taxon>
        <taxon>Bacillati</taxon>
        <taxon>Actinomycetota</taxon>
        <taxon>Actinomycetes</taxon>
        <taxon>Propionibacteriales</taxon>
        <taxon>Propionibacteriaceae</taxon>
        <taxon>Cutibacterium</taxon>
    </lineage>
</organism>
<evidence type="ECO:0000313" key="3">
    <source>
        <dbReference type="Proteomes" id="UP000259211"/>
    </source>
</evidence>
<dbReference type="EMBL" id="NOWI01000003">
    <property type="protein sequence ID" value="RFT46076.1"/>
    <property type="molecule type" value="Genomic_DNA"/>
</dbReference>
<sequence length="613" mass="67285">MSPLTRWEREDWCNLADRLVTTAMNHATPGHGRIVMPGEPGGLGTDIDGLEGFARVGLLAGARILGERGEGLDELAEWWAGGVATGVDPSAEDRWLRPSEHRQACVEACSLALMLHFTKPWIWDQLSQRTREQAVEWFQDVRNPEIPDNNWIWFQVIVEAFLRGVGAHWDEALTREHLERHEGWYRTDGWISDGPRRCYDHYVGWAMETLPALWTLMDPTWDLSRDFATVHGPRLRRYLEDVPFLVGADLDGQGGAAPLIQGRSLIYRWCTCAPLWAGAFMGVSPVSPGLTRRICSGTVRHFLDRGAAADGILTMGWFGEFRPMAQFYSGVGSPYWASKGMLGLALPVDHPVWTADEEPLPVEREDTHRLIPTPGWMVSGTSADGVVRVFNLGTDGENEGDLVSEAPLYTSLGFSTATAPAQAGEWAMQPVANVIALRDAKGRVSCRSGQHVDRLEQVGDVLVGQSSWQVHWIEVESDSQVGYGARGESDLGPRIVCAQVCHSGTEVRCAWFDEDVAEASVVVAGWPTDPEQDPDSFLEPVTQWQGRRRPSAQSVTGLSEVTTVEQMETPMQGSGPYIALVGLGTCGPRPEIGVADGSVTVTFPGQPAVIVKP</sequence>
<comment type="caution">
    <text evidence="2">The sequence shown here is derived from an EMBL/GenBank/DDBJ whole genome shotgun (WGS) entry which is preliminary data.</text>
</comment>
<proteinExistence type="predicted"/>
<evidence type="ECO:0000259" key="1">
    <source>
        <dbReference type="Pfam" id="PF10022"/>
    </source>
</evidence>
<dbReference type="PANTHER" id="PTHR35339">
    <property type="entry name" value="LINALOOL DEHYDRATASE_ISOMERASE DOMAIN-CONTAINING PROTEIN"/>
    <property type="match status" value="1"/>
</dbReference>
<accession>A0A3E2DL03</accession>
<gene>
    <name evidence="2" type="ORF">CHT91_03950</name>
</gene>
<protein>
    <recommendedName>
        <fullName evidence="1">DUF2264 domain-containing protein</fullName>
    </recommendedName>
</protein>
<name>A0A3E2DL03_9ACTN</name>
<dbReference type="InterPro" id="IPR016624">
    <property type="entry name" value="UCP014753"/>
</dbReference>
<dbReference type="PANTHER" id="PTHR35339:SF4">
    <property type="entry name" value="LINALOOL DEHYDRATASE_ISOMERASE DOMAIN-CONTAINING PROTEIN"/>
    <property type="match status" value="1"/>
</dbReference>
<dbReference type="AlphaFoldDB" id="A0A3E2DL03"/>
<feature type="domain" description="DUF2264" evidence="1">
    <location>
        <begin position="9"/>
        <end position="360"/>
    </location>
</feature>
<dbReference type="Proteomes" id="UP000259211">
    <property type="component" value="Unassembled WGS sequence"/>
</dbReference>
<evidence type="ECO:0000313" key="2">
    <source>
        <dbReference type="EMBL" id="RFT46076.1"/>
    </source>
</evidence>
<reference evidence="2 3" key="1">
    <citation type="submission" date="2017-07" db="EMBL/GenBank/DDBJ databases">
        <authorList>
            <person name="Sun Z.S."/>
            <person name="Albrecht U."/>
            <person name="Echele G."/>
            <person name="Lee C.C."/>
        </authorList>
    </citation>
    <scope>NUCLEOTIDE SEQUENCE [LARGE SCALE GENOMIC DNA]</scope>
    <source>
        <strain evidence="2 3">P16-029</strain>
    </source>
</reference>